<gene>
    <name evidence="1" type="ORF">SAMN05192576_4055</name>
</gene>
<dbReference type="STRING" id="1005944.SAMN05192576_4055"/>
<evidence type="ECO:0000313" key="2">
    <source>
        <dbReference type="Proteomes" id="UP000199004"/>
    </source>
</evidence>
<evidence type="ECO:0000313" key="1">
    <source>
        <dbReference type="EMBL" id="SDO46942.1"/>
    </source>
</evidence>
<dbReference type="OrthoDB" id="3785371at2"/>
<dbReference type="EMBL" id="FNIC01000009">
    <property type="protein sequence ID" value="SDO46942.1"/>
    <property type="molecule type" value="Genomic_DNA"/>
</dbReference>
<reference evidence="2" key="1">
    <citation type="submission" date="2016-10" db="EMBL/GenBank/DDBJ databases">
        <authorList>
            <person name="Varghese N."/>
            <person name="Submissions S."/>
        </authorList>
    </citation>
    <scope>NUCLEOTIDE SEQUENCE [LARGE SCALE GENOMIC DNA]</scope>
    <source>
        <strain evidence="2">CGMCC 1.11147</strain>
    </source>
</reference>
<keyword evidence="2" id="KW-1185">Reference proteome</keyword>
<organism evidence="1 2">
    <name type="scientific">Nocardioides szechwanensis</name>
    <dbReference type="NCBI Taxonomy" id="1005944"/>
    <lineage>
        <taxon>Bacteria</taxon>
        <taxon>Bacillati</taxon>
        <taxon>Actinomycetota</taxon>
        <taxon>Actinomycetes</taxon>
        <taxon>Propionibacteriales</taxon>
        <taxon>Nocardioidaceae</taxon>
        <taxon>Nocardioides</taxon>
    </lineage>
</organism>
<dbReference type="RefSeq" id="WP_091026629.1">
    <property type="nucleotide sequence ID" value="NZ_BKAE01000032.1"/>
</dbReference>
<dbReference type="AlphaFoldDB" id="A0A1H0JTY4"/>
<dbReference type="Proteomes" id="UP000199004">
    <property type="component" value="Unassembled WGS sequence"/>
</dbReference>
<name>A0A1H0JTY4_9ACTN</name>
<accession>A0A1H0JTY4</accession>
<protein>
    <submittedName>
        <fullName evidence="1">Uncharacterized protein</fullName>
    </submittedName>
</protein>
<proteinExistence type="predicted"/>
<sequence>MRVVRSLLLALGATAVAVGVGVLVTDGEEPQAPATVDVPSVPLSEFDTTELVAQRTEFCDTVPDEAVTEALAGESIATAAYGNGDRAKVAGTVRDVAHEFSCAWRGADGTVARAWVFVPPVTPAAADSLIDEARKRAGCEPDAGAPAYGVPSLALVCEDGGTRLRSYRGLFGDAWLTCQLSTPTTVAATAQQDRASRWCVSIATAAADG</sequence>